<dbReference type="Proteomes" id="UP000245252">
    <property type="component" value="Unassembled WGS sequence"/>
</dbReference>
<dbReference type="EMBL" id="QFBC01000011">
    <property type="protein sequence ID" value="PWE54308.1"/>
    <property type="molecule type" value="Genomic_DNA"/>
</dbReference>
<evidence type="ECO:0000256" key="2">
    <source>
        <dbReference type="ARBA" id="ARBA00023002"/>
    </source>
</evidence>
<comment type="caution">
    <text evidence="3">The sequence shown here is derived from an EMBL/GenBank/DDBJ whole genome shotgun (WGS) entry which is preliminary data.</text>
</comment>
<dbReference type="InterPro" id="IPR002347">
    <property type="entry name" value="SDR_fam"/>
</dbReference>
<evidence type="ECO:0008006" key="5">
    <source>
        <dbReference type="Google" id="ProtNLM"/>
    </source>
</evidence>
<protein>
    <recommendedName>
        <fullName evidence="5">SDR family oxidoreductase</fullName>
    </recommendedName>
</protein>
<dbReference type="PANTHER" id="PTHR43669">
    <property type="entry name" value="5-KETO-D-GLUCONATE 5-REDUCTASE"/>
    <property type="match status" value="1"/>
</dbReference>
<dbReference type="PANTHER" id="PTHR43669:SF3">
    <property type="entry name" value="ALCOHOL DEHYDROGENASE, PUTATIVE (AFU_ORTHOLOGUE AFUA_3G03445)-RELATED"/>
    <property type="match status" value="1"/>
</dbReference>
<dbReference type="OrthoDB" id="9812986at2"/>
<evidence type="ECO:0000313" key="3">
    <source>
        <dbReference type="EMBL" id="PWE54308.1"/>
    </source>
</evidence>
<dbReference type="Pfam" id="PF13561">
    <property type="entry name" value="adh_short_C2"/>
    <property type="match status" value="1"/>
</dbReference>
<dbReference type="AlphaFoldDB" id="A0A2U2DLY1"/>
<keyword evidence="2" id="KW-0560">Oxidoreductase</keyword>
<comment type="similarity">
    <text evidence="1">Belongs to the short-chain dehydrogenases/reductases (SDR) family.</text>
</comment>
<evidence type="ECO:0000256" key="1">
    <source>
        <dbReference type="ARBA" id="ARBA00006484"/>
    </source>
</evidence>
<proteinExistence type="inferred from homology"/>
<reference evidence="3 4" key="1">
    <citation type="submission" date="2018-05" db="EMBL/GenBank/DDBJ databases">
        <title>The draft genome of strain NS-104.</title>
        <authorList>
            <person name="Hang P."/>
            <person name="Jiang J."/>
        </authorList>
    </citation>
    <scope>NUCLEOTIDE SEQUENCE [LARGE SCALE GENOMIC DNA]</scope>
    <source>
        <strain evidence="3 4">NS-104</strain>
    </source>
</reference>
<dbReference type="GO" id="GO:0016491">
    <property type="term" value="F:oxidoreductase activity"/>
    <property type="evidence" value="ECO:0007669"/>
    <property type="project" value="UniProtKB-KW"/>
</dbReference>
<evidence type="ECO:0000313" key="4">
    <source>
        <dbReference type="Proteomes" id="UP000245252"/>
    </source>
</evidence>
<sequence length="267" mass="28333">MTMNSVKEEASSRFEHPLAGKVVAVTGAASGIGREVARVFSEAGASVAALDINDDALGDLERSFGCRTFHCDVTNAEAVSQAFDAIGASFGRLDILVSNAGSAQQGPIGDLPMEDLRRSFELNFFGHQNACQAAVRLFRRKGEGGSILFNISNQSVNPGKDFGPYGIPKAATMALMKQYALDHGKEGIRANGVNAGRIRTGLMTDQMIVERAEARGITPHDYMSGNLLGVEVFARDVADAFLHLAQMEKVNAVVLTVDGGAIATSLR</sequence>
<dbReference type="Gene3D" id="3.40.50.720">
    <property type="entry name" value="NAD(P)-binding Rossmann-like Domain"/>
    <property type="match status" value="1"/>
</dbReference>
<dbReference type="SUPFAM" id="SSF51735">
    <property type="entry name" value="NAD(P)-binding Rossmann-fold domains"/>
    <property type="match status" value="1"/>
</dbReference>
<dbReference type="PRINTS" id="PR00081">
    <property type="entry name" value="GDHRDH"/>
</dbReference>
<gene>
    <name evidence="3" type="ORF">DEM27_21660</name>
</gene>
<keyword evidence="4" id="KW-1185">Reference proteome</keyword>
<name>A0A2U2DLY1_9HYPH</name>
<dbReference type="FunFam" id="3.40.50.720:FF:000084">
    <property type="entry name" value="Short-chain dehydrogenase reductase"/>
    <property type="match status" value="1"/>
</dbReference>
<accession>A0A2U2DLY1</accession>
<dbReference type="InterPro" id="IPR036291">
    <property type="entry name" value="NAD(P)-bd_dom_sf"/>
</dbReference>
<organism evidence="3 4">
    <name type="scientific">Metarhizobium album</name>
    <dbReference type="NCBI Taxonomy" id="2182425"/>
    <lineage>
        <taxon>Bacteria</taxon>
        <taxon>Pseudomonadati</taxon>
        <taxon>Pseudomonadota</taxon>
        <taxon>Alphaproteobacteria</taxon>
        <taxon>Hyphomicrobiales</taxon>
        <taxon>Rhizobiaceae</taxon>
        <taxon>Metarhizobium</taxon>
    </lineage>
</organism>
<dbReference type="RefSeq" id="WP_109460332.1">
    <property type="nucleotide sequence ID" value="NZ_QFBC01000011.1"/>
</dbReference>